<dbReference type="AlphaFoldDB" id="A0A183L2Q0"/>
<dbReference type="WBParaSite" id="SCUD_0002160701-mRNA-1">
    <property type="protein sequence ID" value="SCUD_0002160701-mRNA-1"/>
    <property type="gene ID" value="SCUD_0002160701"/>
</dbReference>
<keyword evidence="1" id="KW-0472">Membrane</keyword>
<accession>A0A183L2Q0</accession>
<sequence length="29" mass="3455">MSIYYLQIPPHLVILICNVIIKFINLRAR</sequence>
<evidence type="ECO:0000256" key="1">
    <source>
        <dbReference type="SAM" id="Phobius"/>
    </source>
</evidence>
<evidence type="ECO:0000313" key="4">
    <source>
        <dbReference type="WBParaSite" id="SCUD_0002160701-mRNA-1"/>
    </source>
</evidence>
<evidence type="ECO:0000313" key="3">
    <source>
        <dbReference type="Proteomes" id="UP000279833"/>
    </source>
</evidence>
<dbReference type="EMBL" id="UZAK01046902">
    <property type="protein sequence ID" value="VDP75926.1"/>
    <property type="molecule type" value="Genomic_DNA"/>
</dbReference>
<name>A0A183L2Q0_9TREM</name>
<evidence type="ECO:0000313" key="2">
    <source>
        <dbReference type="EMBL" id="VDP75926.1"/>
    </source>
</evidence>
<dbReference type="Proteomes" id="UP000279833">
    <property type="component" value="Unassembled WGS sequence"/>
</dbReference>
<reference evidence="2 3" key="2">
    <citation type="submission" date="2018-11" db="EMBL/GenBank/DDBJ databases">
        <authorList>
            <consortium name="Pathogen Informatics"/>
        </authorList>
    </citation>
    <scope>NUCLEOTIDE SEQUENCE [LARGE SCALE GENOMIC DNA]</scope>
    <source>
        <strain evidence="2">Dakar</strain>
        <strain evidence="3">Dakar, Senegal</strain>
    </source>
</reference>
<keyword evidence="1" id="KW-0812">Transmembrane</keyword>
<organism evidence="4">
    <name type="scientific">Schistosoma curassoni</name>
    <dbReference type="NCBI Taxonomy" id="6186"/>
    <lineage>
        <taxon>Eukaryota</taxon>
        <taxon>Metazoa</taxon>
        <taxon>Spiralia</taxon>
        <taxon>Lophotrochozoa</taxon>
        <taxon>Platyhelminthes</taxon>
        <taxon>Trematoda</taxon>
        <taxon>Digenea</taxon>
        <taxon>Strigeidida</taxon>
        <taxon>Schistosomatoidea</taxon>
        <taxon>Schistosomatidae</taxon>
        <taxon>Schistosoma</taxon>
    </lineage>
</organism>
<proteinExistence type="predicted"/>
<keyword evidence="1" id="KW-1133">Transmembrane helix</keyword>
<keyword evidence="3" id="KW-1185">Reference proteome</keyword>
<reference evidence="4" key="1">
    <citation type="submission" date="2016-06" db="UniProtKB">
        <authorList>
            <consortium name="WormBaseParasite"/>
        </authorList>
    </citation>
    <scope>IDENTIFICATION</scope>
</reference>
<feature type="transmembrane region" description="Helical" evidence="1">
    <location>
        <begin position="6"/>
        <end position="24"/>
    </location>
</feature>
<gene>
    <name evidence="2" type="ORF">SCUD_LOCUS21606</name>
</gene>
<protein>
    <submittedName>
        <fullName evidence="2 4">Uncharacterized protein</fullName>
    </submittedName>
</protein>